<evidence type="ECO:0000256" key="5">
    <source>
        <dbReference type="ARBA" id="ARBA00022792"/>
    </source>
</evidence>
<evidence type="ECO:0000256" key="6">
    <source>
        <dbReference type="ARBA" id="ARBA00022989"/>
    </source>
</evidence>
<evidence type="ECO:0000256" key="7">
    <source>
        <dbReference type="ARBA" id="ARBA00023128"/>
    </source>
</evidence>
<dbReference type="GO" id="GO:0061617">
    <property type="term" value="C:MICOS complex"/>
    <property type="evidence" value="ECO:0007669"/>
    <property type="project" value="InterPro"/>
</dbReference>
<dbReference type="EMBL" id="NBCO01000012">
    <property type="protein sequence ID" value="ORC89440.1"/>
    <property type="molecule type" value="Genomic_DNA"/>
</dbReference>
<name>A0A1X0NZ69_9TRYP</name>
<sequence>MTTRLSTLASEKVLVPRDSLTEAEKWRYVMDNTLRLGSLGFLCGAAFSLVVFRSVSTRMAVTAFGSGFGLGKSYVDTRYVLGHDVAAETVWTAEVVKKQPTGTTANTGGVSEGDSGSAQ</sequence>
<accession>A0A1X0NZ69</accession>
<dbReference type="Pfam" id="PF04418">
    <property type="entry name" value="DUF543"/>
    <property type="match status" value="1"/>
</dbReference>
<dbReference type="InterPro" id="IPR007512">
    <property type="entry name" value="Mic10"/>
</dbReference>
<keyword evidence="4 9" id="KW-0812">Transmembrane</keyword>
<proteinExistence type="inferred from homology"/>
<keyword evidence="8 9" id="KW-0472">Membrane</keyword>
<dbReference type="GeneID" id="39984970"/>
<comment type="similarity">
    <text evidence="3">Belongs to the MICOS complex subunit Mic10 family.</text>
</comment>
<protein>
    <recommendedName>
        <fullName evidence="12">MICOS complex subunit MIC10</fullName>
    </recommendedName>
</protein>
<evidence type="ECO:0000256" key="8">
    <source>
        <dbReference type="ARBA" id="ARBA00023136"/>
    </source>
</evidence>
<comment type="subcellular location">
    <subcellularLocation>
        <location evidence="2">Mitochondrion inner membrane</location>
        <topology evidence="2">Single-pass membrane protein</topology>
    </subcellularLocation>
</comment>
<evidence type="ECO:0008006" key="12">
    <source>
        <dbReference type="Google" id="ProtNLM"/>
    </source>
</evidence>
<comment type="caution">
    <text evidence="10">The sequence shown here is derived from an EMBL/GenBank/DDBJ whole genome shotgun (WGS) entry which is preliminary data.</text>
</comment>
<keyword evidence="6 9" id="KW-1133">Transmembrane helix</keyword>
<reference evidence="10 11" key="1">
    <citation type="submission" date="2017-03" db="EMBL/GenBank/DDBJ databases">
        <title>An alternative strategy for trypanosome survival in the mammalian bloodstream revealed through genome and transcriptome analysis of the ubiquitous bovine parasite Trypanosoma (Megatrypanum) theileri.</title>
        <authorList>
            <person name="Kelly S."/>
            <person name="Ivens A."/>
            <person name="Mott A."/>
            <person name="O'Neill E."/>
            <person name="Emms D."/>
            <person name="Macleod O."/>
            <person name="Voorheis P."/>
            <person name="Matthews J."/>
            <person name="Matthews K."/>
            <person name="Carrington M."/>
        </authorList>
    </citation>
    <scope>NUCLEOTIDE SEQUENCE [LARGE SCALE GENOMIC DNA]</scope>
    <source>
        <strain evidence="10">Edinburgh</strain>
    </source>
</reference>
<dbReference type="RefSeq" id="XP_028883506.1">
    <property type="nucleotide sequence ID" value="XM_029025190.1"/>
</dbReference>
<evidence type="ECO:0000256" key="2">
    <source>
        <dbReference type="ARBA" id="ARBA00004434"/>
    </source>
</evidence>
<evidence type="ECO:0000256" key="4">
    <source>
        <dbReference type="ARBA" id="ARBA00022692"/>
    </source>
</evidence>
<gene>
    <name evidence="10" type="ORF">TM35_000122150</name>
</gene>
<keyword evidence="11" id="KW-1185">Reference proteome</keyword>
<feature type="transmembrane region" description="Helical" evidence="9">
    <location>
        <begin position="34"/>
        <end position="52"/>
    </location>
</feature>
<dbReference type="OrthoDB" id="263676at2759"/>
<dbReference type="PANTHER" id="PTHR21304">
    <property type="entry name" value="MICOS COMPLEX SUBUNIT MIC10"/>
    <property type="match status" value="1"/>
</dbReference>
<evidence type="ECO:0000256" key="3">
    <source>
        <dbReference type="ARBA" id="ARBA00006792"/>
    </source>
</evidence>
<evidence type="ECO:0000256" key="9">
    <source>
        <dbReference type="SAM" id="Phobius"/>
    </source>
</evidence>
<dbReference type="VEuPathDB" id="TriTrypDB:TM35_000122150"/>
<dbReference type="AlphaFoldDB" id="A0A1X0NZ69"/>
<evidence type="ECO:0000313" key="11">
    <source>
        <dbReference type="Proteomes" id="UP000192257"/>
    </source>
</evidence>
<keyword evidence="7" id="KW-0496">Mitochondrion</keyword>
<comment type="function">
    <text evidence="1">Component of the MICOS complex, a large protein complex of the mitochondrial inner membrane that plays crucial roles in the maintenance of crista junctions, inner membrane architecture, and formation of contact sites to the outer membrane.</text>
</comment>
<evidence type="ECO:0000256" key="1">
    <source>
        <dbReference type="ARBA" id="ARBA00002689"/>
    </source>
</evidence>
<organism evidence="10 11">
    <name type="scientific">Trypanosoma theileri</name>
    <dbReference type="NCBI Taxonomy" id="67003"/>
    <lineage>
        <taxon>Eukaryota</taxon>
        <taxon>Discoba</taxon>
        <taxon>Euglenozoa</taxon>
        <taxon>Kinetoplastea</taxon>
        <taxon>Metakinetoplastina</taxon>
        <taxon>Trypanosomatida</taxon>
        <taxon>Trypanosomatidae</taxon>
        <taxon>Trypanosoma</taxon>
    </lineage>
</organism>
<evidence type="ECO:0000313" key="10">
    <source>
        <dbReference type="EMBL" id="ORC89440.1"/>
    </source>
</evidence>
<dbReference type="PANTHER" id="PTHR21304:SF0">
    <property type="entry name" value="MICOS COMPLEX SUBUNIT MIC10"/>
    <property type="match status" value="1"/>
</dbReference>
<keyword evidence="5" id="KW-0999">Mitochondrion inner membrane</keyword>
<dbReference type="Proteomes" id="UP000192257">
    <property type="component" value="Unassembled WGS sequence"/>
</dbReference>